<dbReference type="Gene3D" id="3.20.20.100">
    <property type="entry name" value="NADP-dependent oxidoreductase domain"/>
    <property type="match status" value="1"/>
</dbReference>
<evidence type="ECO:0000259" key="3">
    <source>
        <dbReference type="PROSITE" id="PS50837"/>
    </source>
</evidence>
<dbReference type="InterPro" id="IPR023210">
    <property type="entry name" value="NADP_OxRdtase_dom"/>
</dbReference>
<dbReference type="InterPro" id="IPR007111">
    <property type="entry name" value="NACHT_NTPase"/>
</dbReference>
<dbReference type="PROSITE" id="PS50837">
    <property type="entry name" value="NACHT"/>
    <property type="match status" value="1"/>
</dbReference>
<accession>A0ABQ9Q0L0</accession>
<dbReference type="Pfam" id="PF00248">
    <property type="entry name" value="Aldo_ket_red"/>
    <property type="match status" value="1"/>
</dbReference>
<dbReference type="InterPro" id="IPR020471">
    <property type="entry name" value="AKR"/>
</dbReference>
<dbReference type="Proteomes" id="UP001169217">
    <property type="component" value="Unassembled WGS sequence"/>
</dbReference>
<dbReference type="InterPro" id="IPR036812">
    <property type="entry name" value="NAD(P)_OxRdtase_dom_sf"/>
</dbReference>
<dbReference type="SUPFAM" id="SSF48403">
    <property type="entry name" value="Ankyrin repeat"/>
    <property type="match status" value="1"/>
</dbReference>
<keyword evidence="2" id="KW-0560">Oxidoreductase</keyword>
<keyword evidence="1" id="KW-0677">Repeat</keyword>
<protein>
    <submittedName>
        <fullName evidence="4">L-galactose dehydrogenase</fullName>
    </submittedName>
</protein>
<dbReference type="InterPro" id="IPR027417">
    <property type="entry name" value="P-loop_NTPase"/>
</dbReference>
<dbReference type="EMBL" id="JARUPT010000131">
    <property type="protein sequence ID" value="KAK0377345.1"/>
    <property type="molecule type" value="Genomic_DNA"/>
</dbReference>
<reference evidence="4" key="1">
    <citation type="submission" date="2023-04" db="EMBL/GenBank/DDBJ databases">
        <title>Colletotrichum limetticola genome sequence.</title>
        <authorList>
            <person name="Baroncelli R."/>
        </authorList>
    </citation>
    <scope>NUCLEOTIDE SEQUENCE</scope>
    <source>
        <strain evidence="4">KLA-Anderson</strain>
    </source>
</reference>
<evidence type="ECO:0000313" key="5">
    <source>
        <dbReference type="Proteomes" id="UP001169217"/>
    </source>
</evidence>
<dbReference type="SUPFAM" id="SSF52540">
    <property type="entry name" value="P-loop containing nucleoside triphosphate hydrolases"/>
    <property type="match status" value="1"/>
</dbReference>
<organism evidence="4 5">
    <name type="scientific">Colletotrichum limetticola</name>
    <dbReference type="NCBI Taxonomy" id="1209924"/>
    <lineage>
        <taxon>Eukaryota</taxon>
        <taxon>Fungi</taxon>
        <taxon>Dikarya</taxon>
        <taxon>Ascomycota</taxon>
        <taxon>Pezizomycotina</taxon>
        <taxon>Sordariomycetes</taxon>
        <taxon>Hypocreomycetidae</taxon>
        <taxon>Glomerellales</taxon>
        <taxon>Glomerellaceae</taxon>
        <taxon>Colletotrichum</taxon>
        <taxon>Colletotrichum acutatum species complex</taxon>
    </lineage>
</organism>
<dbReference type="InterPro" id="IPR044480">
    <property type="entry name" value="Ara2-like"/>
</dbReference>
<dbReference type="PANTHER" id="PTHR42686:SF1">
    <property type="entry name" value="GH17980P-RELATED"/>
    <property type="match status" value="1"/>
</dbReference>
<dbReference type="SUPFAM" id="SSF51430">
    <property type="entry name" value="NAD(P)-linked oxidoreductase"/>
    <property type="match status" value="1"/>
</dbReference>
<dbReference type="Pfam" id="PF24883">
    <property type="entry name" value="NPHP3_N"/>
    <property type="match status" value="1"/>
</dbReference>
<comment type="caution">
    <text evidence="4">The sequence shown here is derived from an EMBL/GenBank/DDBJ whole genome shotgun (WGS) entry which is preliminary data.</text>
</comment>
<proteinExistence type="predicted"/>
<name>A0ABQ9Q0L0_9PEZI</name>
<gene>
    <name evidence="4" type="ORF">CLIM01_05282</name>
</gene>
<evidence type="ECO:0000256" key="1">
    <source>
        <dbReference type="ARBA" id="ARBA00022737"/>
    </source>
</evidence>
<dbReference type="Gene3D" id="3.40.50.300">
    <property type="entry name" value="P-loop containing nucleotide triphosphate hydrolases"/>
    <property type="match status" value="1"/>
</dbReference>
<dbReference type="PANTHER" id="PTHR42686">
    <property type="entry name" value="GH17980P-RELATED"/>
    <property type="match status" value="1"/>
</dbReference>
<dbReference type="InterPro" id="IPR036770">
    <property type="entry name" value="Ankyrin_rpt-contain_sf"/>
</dbReference>
<dbReference type="InterPro" id="IPR056884">
    <property type="entry name" value="NPHP3-like_N"/>
</dbReference>
<evidence type="ECO:0000313" key="4">
    <source>
        <dbReference type="EMBL" id="KAK0377345.1"/>
    </source>
</evidence>
<sequence>MATTTSLNPASRPSIASVLPPLFLGTATFNTQHVKDPLQMPYRQIVSRALELGVNGFDTSPYYGPSEVLLGDALAAHTAATNIPRESYVLVTKAGRIAGNEFDYSPAYVRYSVLRSLSRLNTTYLDLVYMHDVEFVSPAEVLAAVQTLRQLRDEGKIRYVGISGFPVHVLCSLAEMILAETGEALDAILSYGHFTIQNPTLGLAEVVAGPDHTDEQSPLRRFRNAGVQVVLNASMLGMGLLTSTGVPARTETAEGKAGVIASWHPAPDDLRSACQKLSAIASDAGERLETVALHWSMEEYARVGAAAGLGVQLPGQSGDVRVGGSVMGVTSTAELEQTVESWKLVLEGLAAGSEASARYEKLKALVEQKMWPELGVWKGYSWASPDEGFQNERSADKFGLIPEEDELMTNFMTRISSNFCQIAAQPALGTLRGILPAAFEGLRNHKARSPRPQPDRIFAILPFSSTRVAAVIDRFSTALSTDNGRKMAEAFGLVASVFATIQIADRVVSICKHYIENVRDAPSDLRTILVECSSVGAVLHNVEFLLKFEEPYSALRKALDGDAGPVAECHGAIEQLERLIASDQNQAQGPPDSKRRKVQVTLRNLAWPLKETKARKLLQDVARCKNTISLALTATSRHTDPSSIHHRACTNHEPGTCEWMSRTPEWTQFSQGDVRCLWIHGIPGAGKTILASQLAEKIEENCRQSISSDSVSIGIHYYCYFGHNQDESAPFLRWVLERMCRKVDQVPEHLWKMFKDGRDPSLSDLLTALEALSRYFSSVHITIDAIDESSSREQLLKVLRDLATDFRFSNIRLLVTSREYMDIEKVMEEISTGISMRNEYLDADIRLYTESRLATNDKLKDWTEDVRQEALEALCVGAKGMFRWIVCQLDSLRRIKGNKAAIMNELRNLPKTLDEAYDRIFEAIPEENLQVVVSALDWICFDNKVFGHDSISYNVLVGGIQRDLNRQKPGATDYRYDVEFLRELCGCLITVTASIYYHDEGPEVSFSHYTVMEYLAMTIRFSPRCCFRLDAITALDERASTIFSEAFQYKVNETRTLENDEISRTLAWRLDFGIYCTLAAIRMINDCEEHLLQNKELVLMLTTPHHSRTHPFDTFRNLERLEDGPCIVQGLVEHYGLECAYSCTQVVFYAPSQPEIRILVDFLQIQAFKLADFMLRREGCAGNLLQTIVHMGYRFDFEESIQNFHLPLSEFMAGTASEYPMREASYHILKNWHKDIDLRCLLPYSVVLHGHESFIERDFVGGACDAICRLEDLLDLGAKTDAPDFVVTPLQIAVACLDQDGVKLLLENGAKPTARGNPAAMNRPEHTILRACDHLSGMTPLQICQYEAQQPCLQAISGCGEYFEAVVGHRLRNIKEISGKIEAMLLQYGATY</sequence>
<dbReference type="CDD" id="cd19164">
    <property type="entry name" value="AKR_ARA2"/>
    <property type="match status" value="1"/>
</dbReference>
<feature type="domain" description="NACHT" evidence="3">
    <location>
        <begin position="675"/>
        <end position="818"/>
    </location>
</feature>
<dbReference type="Gene3D" id="1.25.40.20">
    <property type="entry name" value="Ankyrin repeat-containing domain"/>
    <property type="match status" value="1"/>
</dbReference>
<keyword evidence="5" id="KW-1185">Reference proteome</keyword>
<evidence type="ECO:0000256" key="2">
    <source>
        <dbReference type="ARBA" id="ARBA00023002"/>
    </source>
</evidence>